<dbReference type="GO" id="GO:0009847">
    <property type="term" value="P:spore germination"/>
    <property type="evidence" value="ECO:0007669"/>
    <property type="project" value="InterPro"/>
</dbReference>
<comment type="subcellular location">
    <subcellularLocation>
        <location evidence="1">Membrane</location>
        <topology evidence="1">Multi-pass membrane protein</topology>
    </subcellularLocation>
</comment>
<feature type="transmembrane region" description="Helical" evidence="8">
    <location>
        <begin position="352"/>
        <end position="371"/>
    </location>
</feature>
<organism evidence="9 10">
    <name type="scientific">Paenibacillus elgii</name>
    <dbReference type="NCBI Taxonomy" id="189691"/>
    <lineage>
        <taxon>Bacteria</taxon>
        <taxon>Bacillati</taxon>
        <taxon>Bacillota</taxon>
        <taxon>Bacilli</taxon>
        <taxon>Bacillales</taxon>
        <taxon>Paenibacillaceae</taxon>
        <taxon>Paenibacillus</taxon>
    </lineage>
</organism>
<evidence type="ECO:0000256" key="7">
    <source>
        <dbReference type="ARBA" id="ARBA00023136"/>
    </source>
</evidence>
<evidence type="ECO:0000256" key="5">
    <source>
        <dbReference type="ARBA" id="ARBA00022692"/>
    </source>
</evidence>
<evidence type="ECO:0000313" key="10">
    <source>
        <dbReference type="Proteomes" id="UP000244184"/>
    </source>
</evidence>
<dbReference type="GO" id="GO:0016020">
    <property type="term" value="C:membrane"/>
    <property type="evidence" value="ECO:0007669"/>
    <property type="project" value="UniProtKB-SubCell"/>
</dbReference>
<dbReference type="PANTHER" id="PTHR34975">
    <property type="entry name" value="SPORE GERMINATION PROTEIN A2"/>
    <property type="match status" value="1"/>
</dbReference>
<evidence type="ECO:0000313" key="9">
    <source>
        <dbReference type="EMBL" id="PUA37227.1"/>
    </source>
</evidence>
<dbReference type="EMBL" id="PYHP01000060">
    <property type="protein sequence ID" value="PUA37227.1"/>
    <property type="molecule type" value="Genomic_DNA"/>
</dbReference>
<keyword evidence="4" id="KW-0309">Germination</keyword>
<dbReference type="AlphaFoldDB" id="A0A2T6FZA0"/>
<dbReference type="Proteomes" id="UP000244184">
    <property type="component" value="Unassembled WGS sequence"/>
</dbReference>
<comment type="caution">
    <text evidence="9">The sequence shown here is derived from an EMBL/GenBank/DDBJ whole genome shotgun (WGS) entry which is preliminary data.</text>
</comment>
<keyword evidence="6 8" id="KW-1133">Transmembrane helix</keyword>
<accession>A0A2T6FZA0</accession>
<feature type="transmembrane region" description="Helical" evidence="8">
    <location>
        <begin position="84"/>
        <end position="104"/>
    </location>
</feature>
<keyword evidence="5 8" id="KW-0812">Transmembrane</keyword>
<comment type="similarity">
    <text evidence="2">Belongs to the amino acid-polyamine-organocation (APC) superfamily. Spore germination protein (SGP) (TC 2.A.3.9) family.</text>
</comment>
<feature type="transmembrane region" description="Helical" evidence="8">
    <location>
        <begin position="56"/>
        <end position="78"/>
    </location>
</feature>
<sequence>MAAVCGNFGLNYSLAAACHGDHTEKRDDAQKKQFVMSAGLGGEAVNGDKQITVRQFLLMVILFTIGSSLLAIPSNAAAGMKQGAWIPIITGMGCSCLILFILMITAHRYPTLTFVEINSLLLGKWVGTIVSLMWILTAFIGGVCTLVYYMGHFVTTQIMATTPDYIINIIFSALLVMGLLLGPRTVARTAEILFPVVAVLIAALIGFVSPKIQLEHFQPVWEAGITPILKITLDYVSFAGFPLVFFLMIYPSSVRTGTKASKTFVLGSLIGGMLLLLVTAACIGVLGAETTARLFYPSYALAKRINIAEFITRIEVIVAAIWIITLFFETIVYFYATMKGLAQLLKLSDERALVLPLGILAAVLSMVVYHNSAYQQEWDERTWPFWVMTSGLFFPLLLLAVGAIRKKKIP</sequence>
<feature type="transmembrane region" description="Helical" evidence="8">
    <location>
        <begin position="165"/>
        <end position="182"/>
    </location>
</feature>
<evidence type="ECO:0000256" key="4">
    <source>
        <dbReference type="ARBA" id="ARBA00022544"/>
    </source>
</evidence>
<dbReference type="InterPro" id="IPR004761">
    <property type="entry name" value="Spore_GerAB"/>
</dbReference>
<dbReference type="Pfam" id="PF03845">
    <property type="entry name" value="Spore_permease"/>
    <property type="match status" value="1"/>
</dbReference>
<protein>
    <submittedName>
        <fullName evidence="9">Spore gernimation protein KB</fullName>
    </submittedName>
</protein>
<gene>
    <name evidence="9" type="ORF">C8Z91_21275</name>
</gene>
<evidence type="ECO:0000256" key="6">
    <source>
        <dbReference type="ARBA" id="ARBA00022989"/>
    </source>
</evidence>
<keyword evidence="3" id="KW-0813">Transport</keyword>
<reference evidence="9 10" key="1">
    <citation type="submission" date="2018-03" db="EMBL/GenBank/DDBJ databases">
        <title>Genome sequence of Paenibacillus elgii strain AC13 an antimicrobial compound producing bacteria.</title>
        <authorList>
            <person name="Kurokawa A.S."/>
            <person name="Araujo J.F."/>
            <person name="Costa R.A."/>
            <person name="Ortega D.B."/>
            <person name="Pires A.S."/>
            <person name="Pappas G.J.Jr."/>
            <person name="Franco O.L."/>
            <person name="Barreto C."/>
            <person name="Magalhaes B.S."/>
            <person name="Kruger R.H."/>
        </authorList>
    </citation>
    <scope>NUCLEOTIDE SEQUENCE [LARGE SCALE GENOMIC DNA]</scope>
    <source>
        <strain evidence="9 10">AC13</strain>
    </source>
</reference>
<feature type="transmembrane region" description="Helical" evidence="8">
    <location>
        <begin position="189"/>
        <end position="208"/>
    </location>
</feature>
<evidence type="ECO:0000256" key="8">
    <source>
        <dbReference type="SAM" id="Phobius"/>
    </source>
</evidence>
<name>A0A2T6FZA0_9BACL</name>
<feature type="transmembrane region" description="Helical" evidence="8">
    <location>
        <begin position="316"/>
        <end position="336"/>
    </location>
</feature>
<feature type="transmembrane region" description="Helical" evidence="8">
    <location>
        <begin position="228"/>
        <end position="251"/>
    </location>
</feature>
<keyword evidence="7 8" id="KW-0472">Membrane</keyword>
<feature type="transmembrane region" description="Helical" evidence="8">
    <location>
        <begin position="263"/>
        <end position="288"/>
    </location>
</feature>
<evidence type="ECO:0000256" key="2">
    <source>
        <dbReference type="ARBA" id="ARBA00007998"/>
    </source>
</evidence>
<feature type="transmembrane region" description="Helical" evidence="8">
    <location>
        <begin position="125"/>
        <end position="150"/>
    </location>
</feature>
<dbReference type="NCBIfam" id="TIGR00912">
    <property type="entry name" value="2A0309"/>
    <property type="match status" value="1"/>
</dbReference>
<evidence type="ECO:0000256" key="3">
    <source>
        <dbReference type="ARBA" id="ARBA00022448"/>
    </source>
</evidence>
<evidence type="ECO:0000256" key="1">
    <source>
        <dbReference type="ARBA" id="ARBA00004141"/>
    </source>
</evidence>
<dbReference type="PANTHER" id="PTHR34975:SF2">
    <property type="entry name" value="SPORE GERMINATION PROTEIN A2"/>
    <property type="match status" value="1"/>
</dbReference>
<proteinExistence type="inferred from homology"/>
<feature type="transmembrane region" description="Helical" evidence="8">
    <location>
        <begin position="383"/>
        <end position="404"/>
    </location>
</feature>